<reference evidence="3" key="1">
    <citation type="journal article" date="2020" name="Nat. Commun.">
        <title>Genome assembly of wild tea tree DASZ reveals pedigree and selection history of tea varieties.</title>
        <authorList>
            <person name="Zhang W."/>
            <person name="Zhang Y."/>
            <person name="Qiu H."/>
            <person name="Guo Y."/>
            <person name="Wan H."/>
            <person name="Zhang X."/>
            <person name="Scossa F."/>
            <person name="Alseekh S."/>
            <person name="Zhang Q."/>
            <person name="Wang P."/>
            <person name="Xu L."/>
            <person name="Schmidt M.H."/>
            <person name="Jia X."/>
            <person name="Li D."/>
            <person name="Zhu A."/>
            <person name="Guo F."/>
            <person name="Chen W."/>
            <person name="Ni D."/>
            <person name="Usadel B."/>
            <person name="Fernie A.R."/>
            <person name="Wen W."/>
        </authorList>
    </citation>
    <scope>NUCLEOTIDE SEQUENCE [LARGE SCALE GENOMIC DNA]</scope>
    <source>
        <strain evidence="3">cv. G240</strain>
    </source>
</reference>
<dbReference type="InterPro" id="IPR011257">
    <property type="entry name" value="DNA_glycosylase"/>
</dbReference>
<evidence type="ECO:0000256" key="1">
    <source>
        <dbReference type="SAM" id="MobiDB-lite"/>
    </source>
</evidence>
<feature type="region of interest" description="Disordered" evidence="1">
    <location>
        <begin position="1"/>
        <end position="102"/>
    </location>
</feature>
<reference evidence="2 3" key="2">
    <citation type="submission" date="2020-07" db="EMBL/GenBank/DDBJ databases">
        <title>Genome assembly of wild tea tree DASZ reveals pedigree and selection history of tea varieties.</title>
        <authorList>
            <person name="Zhang W."/>
        </authorList>
    </citation>
    <scope>NUCLEOTIDE SEQUENCE [LARGE SCALE GENOMIC DNA]</scope>
    <source>
        <strain evidence="3">cv. G240</strain>
        <tissue evidence="2">Leaf</tissue>
    </source>
</reference>
<dbReference type="InterPro" id="IPR044983">
    <property type="entry name" value="PNSB1"/>
</dbReference>
<feature type="compositionally biased region" description="Low complexity" evidence="1">
    <location>
        <begin position="1"/>
        <end position="31"/>
    </location>
</feature>
<sequence length="830" mass="91026">MATTTTTTTSLLPKSISPFPTNPSSSSSSSPLTHFPNNLSFNQPPLSTKKPTTTLIPNATKKKKNPWLDPFDDGDDPELQYGSLFTDGKQEEDPRPPDNPENPYGFLKFPMGYSVEIASLGLKIRGDVRRCCCVVSGGVYENLLFFPAIQLIKDRYPGVQVDVVAAGRGKQSYELNKNVRWADAYDPDEDFPEPAVYTDMIGIIKGRYYDMILSTKLAGLGHAAFLFMSTARDRVSYVYPNVNAAGAGLLLSETFVPDSMNLSEGGYNMYHQMIDWLGRPGRSVPRQPVPPLKVSISRKLKEVVEAKYKKAGAEKGKYIVIHGIQSDSKASMQSRGDTDSLLPIEIWAEIAKAIRGVKPIFVIPHEKERENVEEVVGDDASIVFITTPGQLAALINDSIGVIATNTAALQLAHAREKPSIALFCSAEKGRLFIPNAEEKKCTVVSSKTGKLALVSVEIGGKFKSHSPMSGPPRVRSMNFPESESRPVLGPAGNKTRPIDTRKQVSKPQRKVEKPQEIDDDNAKKSPLLSVVNSPPSPSPLQQPATATTAAALGHCITVPSILRQQSHRKLLLKSNLSPNASCSSDTSSDSSHSRASAGKISRRSVTPTHIRRKQCGPKLEKVERIVIDTDSGSAASADYFSGQEKVCLVVRWNFIHCPLSITACRQLFELLVLSIALAELSWPVILNKRHLFREVFLDFDPIDVSKLNEKKTVTPGSTASSLLSELKLRGIIENARQMCKIIDEFGSFDKYIWGFVNHKPIVSHFRYPRQVPIKTSKADAISKDLDCTAADSSNKDSISLKGNRVEDKQHENSTELGLARAIDGVNLSSE</sequence>
<name>A0A7J7FWW0_CAMSI</name>
<dbReference type="EMBL" id="JACBKZ010000014">
    <property type="protein sequence ID" value="KAF5932461.1"/>
    <property type="molecule type" value="Genomic_DNA"/>
</dbReference>
<dbReference type="PANTHER" id="PTHR37698:SF1">
    <property type="entry name" value="PHOTOSYNTHETIC NDH SUBUNIT OF SUBCOMPLEX B 1, CHLOROPLASTIC"/>
    <property type="match status" value="1"/>
</dbReference>
<protein>
    <submittedName>
        <fullName evidence="2">Uncharacterized protein</fullName>
    </submittedName>
</protein>
<organism evidence="2 3">
    <name type="scientific">Camellia sinensis</name>
    <name type="common">Tea plant</name>
    <name type="synonym">Thea sinensis</name>
    <dbReference type="NCBI Taxonomy" id="4442"/>
    <lineage>
        <taxon>Eukaryota</taxon>
        <taxon>Viridiplantae</taxon>
        <taxon>Streptophyta</taxon>
        <taxon>Embryophyta</taxon>
        <taxon>Tracheophyta</taxon>
        <taxon>Spermatophyta</taxon>
        <taxon>Magnoliopsida</taxon>
        <taxon>eudicotyledons</taxon>
        <taxon>Gunneridae</taxon>
        <taxon>Pentapetalae</taxon>
        <taxon>asterids</taxon>
        <taxon>Ericales</taxon>
        <taxon>Theaceae</taxon>
        <taxon>Camellia</taxon>
    </lineage>
</organism>
<feature type="region of interest" description="Disordered" evidence="1">
    <location>
        <begin position="790"/>
        <end position="813"/>
    </location>
</feature>
<evidence type="ECO:0000313" key="2">
    <source>
        <dbReference type="EMBL" id="KAF5932461.1"/>
    </source>
</evidence>
<dbReference type="GO" id="GO:0009773">
    <property type="term" value="P:photosynthetic electron transport in photosystem I"/>
    <property type="evidence" value="ECO:0007669"/>
    <property type="project" value="InterPro"/>
</dbReference>
<dbReference type="GO" id="GO:0006284">
    <property type="term" value="P:base-excision repair"/>
    <property type="evidence" value="ECO:0007669"/>
    <property type="project" value="InterPro"/>
</dbReference>
<dbReference type="SUPFAM" id="SSF48150">
    <property type="entry name" value="DNA-glycosylase"/>
    <property type="match status" value="1"/>
</dbReference>
<dbReference type="GO" id="GO:0010598">
    <property type="term" value="C:NAD(P)H dehydrogenase complex (plastoquinone)"/>
    <property type="evidence" value="ECO:0007669"/>
    <property type="project" value="InterPro"/>
</dbReference>
<dbReference type="Proteomes" id="UP000593564">
    <property type="component" value="Unassembled WGS sequence"/>
</dbReference>
<dbReference type="AlphaFoldDB" id="A0A7J7FWW0"/>
<feature type="compositionally biased region" description="Basic and acidic residues" evidence="1">
    <location>
        <begin position="803"/>
        <end position="813"/>
    </location>
</feature>
<accession>A0A7J7FWW0</accession>
<dbReference type="InterPro" id="IPR005019">
    <property type="entry name" value="Adenine_glyco"/>
</dbReference>
<dbReference type="PANTHER" id="PTHR37698">
    <property type="entry name" value="PHOTOSYNTHETIC NDH SUBUNIT OF SUBCOMPLEX B 1, CHLOROPLASTIC"/>
    <property type="match status" value="1"/>
</dbReference>
<feature type="compositionally biased region" description="Low complexity" evidence="1">
    <location>
        <begin position="44"/>
        <end position="57"/>
    </location>
</feature>
<feature type="region of interest" description="Disordered" evidence="1">
    <location>
        <begin position="577"/>
        <end position="616"/>
    </location>
</feature>
<dbReference type="SUPFAM" id="SSF53756">
    <property type="entry name" value="UDP-Glycosyltransferase/glycogen phosphorylase"/>
    <property type="match status" value="1"/>
</dbReference>
<evidence type="ECO:0000313" key="3">
    <source>
        <dbReference type="Proteomes" id="UP000593564"/>
    </source>
</evidence>
<dbReference type="GO" id="GO:0008725">
    <property type="term" value="F:DNA-3-methyladenine glycosylase activity"/>
    <property type="evidence" value="ECO:0007669"/>
    <property type="project" value="InterPro"/>
</dbReference>
<feature type="compositionally biased region" description="Basic and acidic residues" evidence="1">
    <location>
        <begin position="509"/>
        <end position="523"/>
    </location>
</feature>
<dbReference type="Gene3D" id="1.10.340.30">
    <property type="entry name" value="Hypothetical protein, domain 2"/>
    <property type="match status" value="1"/>
</dbReference>
<feature type="compositionally biased region" description="Low complexity" evidence="1">
    <location>
        <begin position="577"/>
        <end position="597"/>
    </location>
</feature>
<comment type="caution">
    <text evidence="2">The sequence shown here is derived from an EMBL/GenBank/DDBJ whole genome shotgun (WGS) entry which is preliminary data.</text>
</comment>
<keyword evidence="3" id="KW-1185">Reference proteome</keyword>
<dbReference type="Gene3D" id="3.40.50.2000">
    <property type="entry name" value="Glycogen Phosphorylase B"/>
    <property type="match status" value="1"/>
</dbReference>
<feature type="compositionally biased region" description="Basic and acidic residues" evidence="1">
    <location>
        <begin position="88"/>
        <end position="98"/>
    </location>
</feature>
<dbReference type="Pfam" id="PF03352">
    <property type="entry name" value="Adenine_glyco"/>
    <property type="match status" value="1"/>
</dbReference>
<proteinExistence type="predicted"/>
<gene>
    <name evidence="2" type="ORF">HYC85_028632</name>
</gene>
<dbReference type="GO" id="GO:0009507">
    <property type="term" value="C:chloroplast"/>
    <property type="evidence" value="ECO:0007669"/>
    <property type="project" value="InterPro"/>
</dbReference>
<feature type="region of interest" description="Disordered" evidence="1">
    <location>
        <begin position="462"/>
        <end position="546"/>
    </location>
</feature>